<evidence type="ECO:0000256" key="7">
    <source>
        <dbReference type="NCBIfam" id="TIGR01882"/>
    </source>
</evidence>
<dbReference type="InterPro" id="IPR010161">
    <property type="entry name" value="Peptidase_M20B"/>
</dbReference>
<evidence type="ECO:0000313" key="12">
    <source>
        <dbReference type="Proteomes" id="UP000244898"/>
    </source>
</evidence>
<dbReference type="Pfam" id="PF01546">
    <property type="entry name" value="Peptidase_M20"/>
    <property type="match status" value="1"/>
</dbReference>
<keyword evidence="3 9" id="KW-0479">Metal-binding</keyword>
<evidence type="ECO:0000259" key="10">
    <source>
        <dbReference type="Pfam" id="PF07687"/>
    </source>
</evidence>
<dbReference type="InterPro" id="IPR001261">
    <property type="entry name" value="ArgE/DapE_CS"/>
</dbReference>
<keyword evidence="5 9" id="KW-0862">Zinc</keyword>
<keyword evidence="4 11" id="KW-0378">Hydrolase</keyword>
<dbReference type="InterPro" id="IPR002933">
    <property type="entry name" value="Peptidase_M20"/>
</dbReference>
<feature type="active site" evidence="8">
    <location>
        <position position="87"/>
    </location>
</feature>
<dbReference type="GO" id="GO:0045148">
    <property type="term" value="F:tripeptide aminopeptidase activity"/>
    <property type="evidence" value="ECO:0007669"/>
    <property type="project" value="UniProtKB-UniRule"/>
</dbReference>
<dbReference type="GO" id="GO:0006508">
    <property type="term" value="P:proteolysis"/>
    <property type="evidence" value="ECO:0007669"/>
    <property type="project" value="UniProtKB-UniRule"/>
</dbReference>
<evidence type="ECO:0000256" key="3">
    <source>
        <dbReference type="ARBA" id="ARBA00022723"/>
    </source>
</evidence>
<keyword evidence="12" id="KW-1185">Reference proteome</keyword>
<feature type="binding site" evidence="9">
    <location>
        <position position="85"/>
    </location>
    <ligand>
        <name>Zn(2+)</name>
        <dbReference type="ChEBI" id="CHEBI:29105"/>
        <label>1</label>
    </ligand>
</feature>
<dbReference type="PIRSF" id="PIRSF037215">
    <property type="entry name" value="Peptidase_M20B"/>
    <property type="match status" value="1"/>
</dbReference>
<dbReference type="Pfam" id="PF07687">
    <property type="entry name" value="M20_dimer"/>
    <property type="match status" value="1"/>
</dbReference>
<dbReference type="CDD" id="cd03892">
    <property type="entry name" value="M20_peptT"/>
    <property type="match status" value="1"/>
</dbReference>
<evidence type="ECO:0000256" key="6">
    <source>
        <dbReference type="ARBA" id="ARBA00023049"/>
    </source>
</evidence>
<comment type="cofactor">
    <cofactor evidence="9">
        <name>Zn(2+)</name>
        <dbReference type="ChEBI" id="CHEBI:29105"/>
    </cofactor>
    <text evidence="9">Binds 2 Zn(2+) ions per subunit.</text>
</comment>
<evidence type="ECO:0000256" key="2">
    <source>
        <dbReference type="ARBA" id="ARBA00022670"/>
    </source>
</evidence>
<dbReference type="InterPro" id="IPR011650">
    <property type="entry name" value="Peptidase_M20_dimer"/>
</dbReference>
<keyword evidence="11" id="KW-0031">Aminopeptidase</keyword>
<reference evidence="12" key="1">
    <citation type="submission" date="2018-03" db="EMBL/GenBank/DDBJ databases">
        <authorList>
            <person name="Rodrigo-Torres L."/>
            <person name="Arahal R. D."/>
            <person name="Lucena T."/>
        </authorList>
    </citation>
    <scope>NUCLEOTIDE SEQUENCE [LARGE SCALE GENOMIC DNA]</scope>
    <source>
        <strain evidence="12">CECT 7615</strain>
    </source>
</reference>
<feature type="binding site" evidence="9">
    <location>
        <position position="205"/>
    </location>
    <ligand>
        <name>Zn(2+)</name>
        <dbReference type="ChEBI" id="CHEBI:29105"/>
        <label>1</label>
    </ligand>
</feature>
<feature type="binding site" evidence="9">
    <location>
        <position position="183"/>
    </location>
    <ligand>
        <name>Zn(2+)</name>
        <dbReference type="ChEBI" id="CHEBI:29105"/>
        <label>2</label>
    </ligand>
</feature>
<dbReference type="NCBIfam" id="TIGR01882">
    <property type="entry name" value="peptidase-T"/>
    <property type="match status" value="1"/>
</dbReference>
<dbReference type="Gene3D" id="3.40.630.10">
    <property type="entry name" value="Zn peptidases"/>
    <property type="match status" value="1"/>
</dbReference>
<evidence type="ECO:0000256" key="4">
    <source>
        <dbReference type="ARBA" id="ARBA00022801"/>
    </source>
</evidence>
<feature type="domain" description="Peptidase M20 dimerisation" evidence="10">
    <location>
        <begin position="215"/>
        <end position="308"/>
    </location>
</feature>
<name>A0A2R8C4A1_9RHOB</name>
<dbReference type="OrthoDB" id="9804934at2"/>
<keyword evidence="2" id="KW-0645">Protease</keyword>
<dbReference type="GO" id="GO:0008237">
    <property type="term" value="F:metallopeptidase activity"/>
    <property type="evidence" value="ECO:0007669"/>
    <property type="project" value="UniProtKB-KW"/>
</dbReference>
<dbReference type="SUPFAM" id="SSF53187">
    <property type="entry name" value="Zn-dependent exopeptidases"/>
    <property type="match status" value="1"/>
</dbReference>
<evidence type="ECO:0000256" key="5">
    <source>
        <dbReference type="ARBA" id="ARBA00022833"/>
    </source>
</evidence>
<dbReference type="EC" id="3.4.11.4" evidence="7"/>
<accession>A0A2R8C4A1</accession>
<dbReference type="GO" id="GO:0006518">
    <property type="term" value="P:peptide metabolic process"/>
    <property type="evidence" value="ECO:0007669"/>
    <property type="project" value="InterPro"/>
</dbReference>
<evidence type="ECO:0000313" key="11">
    <source>
        <dbReference type="EMBL" id="SPJ27259.1"/>
    </source>
</evidence>
<dbReference type="PROSITE" id="PS00758">
    <property type="entry name" value="ARGE_DAPE_CPG2_1"/>
    <property type="match status" value="1"/>
</dbReference>
<dbReference type="RefSeq" id="WP_108785566.1">
    <property type="nucleotide sequence ID" value="NZ_ONZG01000002.1"/>
</dbReference>
<dbReference type="GO" id="GO:0008270">
    <property type="term" value="F:zinc ion binding"/>
    <property type="evidence" value="ECO:0007669"/>
    <property type="project" value="InterPro"/>
</dbReference>
<sequence length="421" mass="45238">MTDTPRTEFDAELQDRLMRYAAIDSQSDATTGVTPSTECQWDMLRLLEQELTEIGAADVELTDYGVVLATVPGTAEGPTIGFLAHVDTAPQFNAAGVKPRVIDGYNGGDITYPDDVDLVLSPKDHPYLGTKVGHDIITASGTTLLGGDDKAGVAIIMTMARHLLNAQGSKHPTLRIAFTPDEEIGCGFDNRLAEDLKVDFAYTLDGGVVGEIVYESFSADGAVVTVTGVSIHPGYAKDKMVNAAHLASKIIQTLPQATMQPETTEGDQGFIHVTDMNGGSSEMELKFILRDFELEGLAAKGDLLRQICAAVQASEPRAKITCEITPQYRNMRYWLENDMTPVELARAACTDNGVEVLSVPIRGGTDGSRLTEMGIPTPNIFTGMQCIHGPKEWISVQDMALATQVCLSLVERAAKAEALAT</sequence>
<dbReference type="NCBIfam" id="NF009920">
    <property type="entry name" value="PRK13381.1"/>
    <property type="match status" value="1"/>
</dbReference>
<dbReference type="PANTHER" id="PTHR42994">
    <property type="entry name" value="PEPTIDASE T"/>
    <property type="match status" value="1"/>
</dbReference>
<gene>
    <name evidence="11" type="primary">pepT</name>
    <name evidence="11" type="ORF">TRM7615_00743</name>
</gene>
<comment type="similarity">
    <text evidence="1">Belongs to the peptidase M20B family.</text>
</comment>
<evidence type="ECO:0000256" key="9">
    <source>
        <dbReference type="PIRSR" id="PIRSR037215-2"/>
    </source>
</evidence>
<proteinExistence type="inferred from homology"/>
<dbReference type="Gene3D" id="3.30.70.360">
    <property type="match status" value="1"/>
</dbReference>
<dbReference type="InterPro" id="IPR036264">
    <property type="entry name" value="Bact_exopeptidase_dim_dom"/>
</dbReference>
<organism evidence="11 12">
    <name type="scientific">Falsiruegeria mediterranea M17</name>
    <dbReference type="NCBI Taxonomy" id="1200281"/>
    <lineage>
        <taxon>Bacteria</taxon>
        <taxon>Pseudomonadati</taxon>
        <taxon>Pseudomonadota</taxon>
        <taxon>Alphaproteobacteria</taxon>
        <taxon>Rhodobacterales</taxon>
        <taxon>Roseobacteraceae</taxon>
        <taxon>Falsiruegeria</taxon>
    </lineage>
</organism>
<dbReference type="Proteomes" id="UP000244898">
    <property type="component" value="Unassembled WGS sequence"/>
</dbReference>
<protein>
    <recommendedName>
        <fullName evidence="7">Peptidase T</fullName>
        <ecNumber evidence="7">3.4.11.4</ecNumber>
    </recommendedName>
</protein>
<dbReference type="NCBIfam" id="NF003976">
    <property type="entry name" value="PRK05469.1"/>
    <property type="match status" value="1"/>
</dbReference>
<evidence type="ECO:0000256" key="1">
    <source>
        <dbReference type="ARBA" id="ARBA00009692"/>
    </source>
</evidence>
<feature type="binding site" evidence="9">
    <location>
        <position position="148"/>
    </location>
    <ligand>
        <name>Zn(2+)</name>
        <dbReference type="ChEBI" id="CHEBI:29105"/>
        <label>2</label>
    </ligand>
</feature>
<dbReference type="EMBL" id="ONZG01000002">
    <property type="protein sequence ID" value="SPJ27259.1"/>
    <property type="molecule type" value="Genomic_DNA"/>
</dbReference>
<keyword evidence="6" id="KW-0482">Metalloprotease</keyword>
<evidence type="ECO:0000256" key="8">
    <source>
        <dbReference type="PIRSR" id="PIRSR037215-1"/>
    </source>
</evidence>
<feature type="binding site" evidence="9">
    <location>
        <position position="388"/>
    </location>
    <ligand>
        <name>Zn(2+)</name>
        <dbReference type="ChEBI" id="CHEBI:29105"/>
        <label>2</label>
    </ligand>
</feature>
<feature type="active site" description="Proton acceptor" evidence="8">
    <location>
        <position position="182"/>
    </location>
</feature>
<dbReference type="AlphaFoldDB" id="A0A2R8C4A1"/>
<dbReference type="PANTHER" id="PTHR42994:SF1">
    <property type="entry name" value="PEPTIDASE T"/>
    <property type="match status" value="1"/>
</dbReference>
<feature type="binding site" evidence="9">
    <location>
        <position position="148"/>
    </location>
    <ligand>
        <name>Zn(2+)</name>
        <dbReference type="ChEBI" id="CHEBI:29105"/>
        <label>1</label>
    </ligand>
</feature>
<dbReference type="SUPFAM" id="SSF55031">
    <property type="entry name" value="Bacterial exopeptidase dimerisation domain"/>
    <property type="match status" value="1"/>
</dbReference>